<proteinExistence type="predicted"/>
<comment type="caution">
    <text evidence="1">The sequence shown here is derived from an EMBL/GenBank/DDBJ whole genome shotgun (WGS) entry which is preliminary data.</text>
</comment>
<name>A0ABU0D4H1_9BACI</name>
<evidence type="ECO:0000313" key="1">
    <source>
        <dbReference type="EMBL" id="MDQ0343312.1"/>
    </source>
</evidence>
<keyword evidence="2" id="KW-1185">Reference proteome</keyword>
<dbReference type="Proteomes" id="UP001232343">
    <property type="component" value="Unassembled WGS sequence"/>
</dbReference>
<organism evidence="1 2">
    <name type="scientific">Lederbergia wuyishanensis</name>
    <dbReference type="NCBI Taxonomy" id="1347903"/>
    <lineage>
        <taxon>Bacteria</taxon>
        <taxon>Bacillati</taxon>
        <taxon>Bacillota</taxon>
        <taxon>Bacilli</taxon>
        <taxon>Bacillales</taxon>
        <taxon>Bacillaceae</taxon>
        <taxon>Lederbergia</taxon>
    </lineage>
</organism>
<evidence type="ECO:0000313" key="2">
    <source>
        <dbReference type="Proteomes" id="UP001232343"/>
    </source>
</evidence>
<dbReference type="RefSeq" id="WP_244681705.1">
    <property type="nucleotide sequence ID" value="NZ_JALIRM010000008.1"/>
</dbReference>
<gene>
    <name evidence="1" type="ORF">J2S14_002126</name>
</gene>
<dbReference type="EMBL" id="JAUSUO010000004">
    <property type="protein sequence ID" value="MDQ0343312.1"/>
    <property type="molecule type" value="Genomic_DNA"/>
</dbReference>
<accession>A0ABU0D4H1</accession>
<protein>
    <submittedName>
        <fullName evidence="1">Uncharacterized protein</fullName>
    </submittedName>
</protein>
<sequence>MFEALRKGFILFPYSNTIVQRRKEVYALSKKLPEEDGYRLIQIFDETVKAARDLEKKRMEIDE</sequence>
<reference evidence="1 2" key="1">
    <citation type="submission" date="2023-07" db="EMBL/GenBank/DDBJ databases">
        <title>Genomic Encyclopedia of Type Strains, Phase IV (KMG-IV): sequencing the most valuable type-strain genomes for metagenomic binning, comparative biology and taxonomic classification.</title>
        <authorList>
            <person name="Goeker M."/>
        </authorList>
    </citation>
    <scope>NUCLEOTIDE SEQUENCE [LARGE SCALE GENOMIC DNA]</scope>
    <source>
        <strain evidence="1 2">DSM 27848</strain>
    </source>
</reference>